<proteinExistence type="predicted"/>
<gene>
    <name evidence="2" type="ORF">SAMN05216565_103167</name>
</gene>
<organism evidence="2 3">
    <name type="scientific">Litchfieldia salsa</name>
    <dbReference type="NCBI Taxonomy" id="930152"/>
    <lineage>
        <taxon>Bacteria</taxon>
        <taxon>Bacillati</taxon>
        <taxon>Bacillota</taxon>
        <taxon>Bacilli</taxon>
        <taxon>Bacillales</taxon>
        <taxon>Bacillaceae</taxon>
        <taxon>Litchfieldia</taxon>
    </lineage>
</organism>
<feature type="transmembrane region" description="Helical" evidence="1">
    <location>
        <begin position="6"/>
        <end position="25"/>
    </location>
</feature>
<dbReference type="STRING" id="930152.SAMN05216565_103167"/>
<dbReference type="OrthoDB" id="2938255at2"/>
<name>A0A1H0SXL0_9BACI</name>
<dbReference type="Proteomes" id="UP000199159">
    <property type="component" value="Unassembled WGS sequence"/>
</dbReference>
<keyword evidence="1" id="KW-1133">Transmembrane helix</keyword>
<protein>
    <submittedName>
        <fullName evidence="2">Uncharacterized protein</fullName>
    </submittedName>
</protein>
<evidence type="ECO:0000256" key="1">
    <source>
        <dbReference type="SAM" id="Phobius"/>
    </source>
</evidence>
<reference evidence="3" key="1">
    <citation type="submission" date="2016-10" db="EMBL/GenBank/DDBJ databases">
        <authorList>
            <person name="Varghese N."/>
            <person name="Submissions S."/>
        </authorList>
    </citation>
    <scope>NUCLEOTIDE SEQUENCE [LARGE SCALE GENOMIC DNA]</scope>
    <source>
        <strain evidence="3">IBRC-M10078</strain>
    </source>
</reference>
<keyword evidence="1" id="KW-0472">Membrane</keyword>
<keyword evidence="1" id="KW-0812">Transmembrane</keyword>
<dbReference type="EMBL" id="FNJU01000003">
    <property type="protein sequence ID" value="SDP46351.1"/>
    <property type="molecule type" value="Genomic_DNA"/>
</dbReference>
<evidence type="ECO:0000313" key="3">
    <source>
        <dbReference type="Proteomes" id="UP000199159"/>
    </source>
</evidence>
<dbReference type="RefSeq" id="WP_090851831.1">
    <property type="nucleotide sequence ID" value="NZ_FNJU01000003.1"/>
</dbReference>
<evidence type="ECO:0000313" key="2">
    <source>
        <dbReference type="EMBL" id="SDP46351.1"/>
    </source>
</evidence>
<keyword evidence="3" id="KW-1185">Reference proteome</keyword>
<sequence length="140" mass="16276">MKKVNLIFASLIVIAIVGFFIFSGMTKSFEDNVPKELLSEVTSVEILRTFDNKEVVIEDKYGIDEVMSSFSNARLKESKIHKIESTDSYWITIRANNERKFGITVYDEEYLIVYDYESSEVHNYQIKDGFSITTIEKIFE</sequence>
<accession>A0A1H0SXL0</accession>
<dbReference type="AlphaFoldDB" id="A0A1H0SXL0"/>